<gene>
    <name evidence="3" type="ORF">DSPE1174_LOCUS17291</name>
</gene>
<dbReference type="GO" id="GO:0003723">
    <property type="term" value="F:RNA binding"/>
    <property type="evidence" value="ECO:0007669"/>
    <property type="project" value="UniProtKB-KW"/>
</dbReference>
<feature type="domain" description="Nrap protein" evidence="2">
    <location>
        <begin position="87"/>
        <end position="202"/>
    </location>
</feature>
<dbReference type="Gene3D" id="3.30.70.3030">
    <property type="match status" value="1"/>
</dbReference>
<dbReference type="GO" id="GO:0006409">
    <property type="term" value="P:tRNA export from nucleus"/>
    <property type="evidence" value="ECO:0007669"/>
    <property type="project" value="TreeGrafter"/>
</dbReference>
<dbReference type="GO" id="GO:0006364">
    <property type="term" value="P:rRNA processing"/>
    <property type="evidence" value="ECO:0007669"/>
    <property type="project" value="TreeGrafter"/>
</dbReference>
<evidence type="ECO:0000313" key="3">
    <source>
        <dbReference type="EMBL" id="CAD9436096.1"/>
    </source>
</evidence>
<dbReference type="AlphaFoldDB" id="A0A7S2CVP9"/>
<comment type="subcellular location">
    <subcellularLocation>
        <location evidence="1">Nucleus</location>
        <location evidence="1">Nucleolus</location>
    </subcellularLocation>
</comment>
<protein>
    <recommendedName>
        <fullName evidence="2">Nrap protein domain-containing protein</fullName>
    </recommendedName>
</protein>
<evidence type="ECO:0000259" key="2">
    <source>
        <dbReference type="Pfam" id="PF17407"/>
    </source>
</evidence>
<dbReference type="GO" id="GO:0034456">
    <property type="term" value="C:UTP-C complex"/>
    <property type="evidence" value="ECO:0007669"/>
    <property type="project" value="TreeGrafter"/>
</dbReference>
<dbReference type="PANTHER" id="PTHR17972">
    <property type="entry name" value="NUCLEOLAR RNA-ASSOCIATED PROTEIN"/>
    <property type="match status" value="1"/>
</dbReference>
<name>A0A7S2CVP9_9STRA</name>
<dbReference type="Pfam" id="PF17407">
    <property type="entry name" value="Nrap_D6"/>
    <property type="match status" value="1"/>
</dbReference>
<dbReference type="InterPro" id="IPR035371">
    <property type="entry name" value="Nrap_D6"/>
</dbReference>
<dbReference type="GO" id="GO:0032545">
    <property type="term" value="C:CURI complex"/>
    <property type="evidence" value="ECO:0007669"/>
    <property type="project" value="TreeGrafter"/>
</dbReference>
<comment type="similarity">
    <text evidence="1">Belongs to the NRAP family.</text>
</comment>
<keyword evidence="1" id="KW-0694">RNA-binding</keyword>
<reference evidence="3" key="1">
    <citation type="submission" date="2021-01" db="EMBL/GenBank/DDBJ databases">
        <authorList>
            <person name="Corre E."/>
            <person name="Pelletier E."/>
            <person name="Niang G."/>
            <person name="Scheremetjew M."/>
            <person name="Finn R."/>
            <person name="Kale V."/>
            <person name="Holt S."/>
            <person name="Cochrane G."/>
            <person name="Meng A."/>
            <person name="Brown T."/>
            <person name="Cohen L."/>
        </authorList>
    </citation>
    <scope>NUCLEOTIDE SEQUENCE</scope>
    <source>
        <strain evidence="3">CCMP1381</strain>
    </source>
</reference>
<sequence length="209" mass="22529">MKKNEASSGLNGMGVVKDLLLPPPPAVFGASILLTIHPHMAYKPKQKISASDKAREKAGAAAAGTAGLHAGNALGDALRQGPIIVQKQIARSYANVGKHARKSSIQTLVGFDPVRDCLQALRQRFHEVALFFMDALENDVILVVFRPAFFLPQPLVRTAGVGDRLVVTPAAKTKNKKRESFHVPHVLQVMDDMREIGAGVVNHAQFVTS</sequence>
<dbReference type="InterPro" id="IPR005554">
    <property type="entry name" value="NOL6/Upt22"/>
</dbReference>
<evidence type="ECO:0000256" key="1">
    <source>
        <dbReference type="RuleBase" id="RU364032"/>
    </source>
</evidence>
<accession>A0A7S2CVP9</accession>
<dbReference type="EMBL" id="HBGS01033608">
    <property type="protein sequence ID" value="CAD9436096.1"/>
    <property type="molecule type" value="Transcribed_RNA"/>
</dbReference>
<keyword evidence="1" id="KW-0539">Nucleus</keyword>
<proteinExistence type="inferred from homology"/>
<dbReference type="GO" id="GO:0032040">
    <property type="term" value="C:small-subunit processome"/>
    <property type="evidence" value="ECO:0007669"/>
    <property type="project" value="TreeGrafter"/>
</dbReference>
<organism evidence="3">
    <name type="scientific">Octactis speculum</name>
    <dbReference type="NCBI Taxonomy" id="3111310"/>
    <lineage>
        <taxon>Eukaryota</taxon>
        <taxon>Sar</taxon>
        <taxon>Stramenopiles</taxon>
        <taxon>Ochrophyta</taxon>
        <taxon>Dictyochophyceae</taxon>
        <taxon>Dictyochales</taxon>
        <taxon>Dictyochaceae</taxon>
        <taxon>Octactis</taxon>
    </lineage>
</organism>
<dbReference type="PANTHER" id="PTHR17972:SF0">
    <property type="entry name" value="NUCLEOLAR PROTEIN 6"/>
    <property type="match status" value="1"/>
</dbReference>